<keyword evidence="1" id="KW-1133">Transmembrane helix</keyword>
<feature type="transmembrane region" description="Helical" evidence="1">
    <location>
        <begin position="77"/>
        <end position="102"/>
    </location>
</feature>
<accession>A0A1A9UEQ3</accession>
<dbReference type="EnsemblMetazoa" id="GAUT002400-RA">
    <property type="protein sequence ID" value="GAUT002400-PA"/>
    <property type="gene ID" value="GAUT002400"/>
</dbReference>
<reference evidence="2" key="1">
    <citation type="submission" date="2020-05" db="UniProtKB">
        <authorList>
            <consortium name="EnsemblMetazoa"/>
        </authorList>
    </citation>
    <scope>IDENTIFICATION</scope>
    <source>
        <strain evidence="2">TTRI</strain>
    </source>
</reference>
<evidence type="ECO:0000256" key="1">
    <source>
        <dbReference type="SAM" id="Phobius"/>
    </source>
</evidence>
<sequence length="105" mass="12345">MHRVIRRVLAITQASPKEMVSFSLAEKSPYSSKLIRNLETTDYADINLPELVESDRQHLNKYELKIKILDKNDWITCLLRIVILIDIENFSTIFPLMVSYIYTEK</sequence>
<dbReference type="Proteomes" id="UP000078200">
    <property type="component" value="Unassembled WGS sequence"/>
</dbReference>
<evidence type="ECO:0000313" key="2">
    <source>
        <dbReference type="EnsemblMetazoa" id="GAUT002400-PA"/>
    </source>
</evidence>
<proteinExistence type="predicted"/>
<organism evidence="2 3">
    <name type="scientific">Glossina austeni</name>
    <name type="common">Savannah tsetse fly</name>
    <dbReference type="NCBI Taxonomy" id="7395"/>
    <lineage>
        <taxon>Eukaryota</taxon>
        <taxon>Metazoa</taxon>
        <taxon>Ecdysozoa</taxon>
        <taxon>Arthropoda</taxon>
        <taxon>Hexapoda</taxon>
        <taxon>Insecta</taxon>
        <taxon>Pterygota</taxon>
        <taxon>Neoptera</taxon>
        <taxon>Endopterygota</taxon>
        <taxon>Diptera</taxon>
        <taxon>Brachycera</taxon>
        <taxon>Muscomorpha</taxon>
        <taxon>Hippoboscoidea</taxon>
        <taxon>Glossinidae</taxon>
        <taxon>Glossina</taxon>
    </lineage>
</organism>
<dbReference type="AlphaFoldDB" id="A0A1A9UEQ3"/>
<protein>
    <submittedName>
        <fullName evidence="2">Uncharacterized protein</fullName>
    </submittedName>
</protein>
<keyword evidence="1" id="KW-0472">Membrane</keyword>
<keyword evidence="3" id="KW-1185">Reference proteome</keyword>
<evidence type="ECO:0000313" key="3">
    <source>
        <dbReference type="Proteomes" id="UP000078200"/>
    </source>
</evidence>
<name>A0A1A9UEQ3_GLOAU</name>
<keyword evidence="1" id="KW-0812">Transmembrane</keyword>
<dbReference type="VEuPathDB" id="VectorBase:GAUT002400"/>